<evidence type="ECO:0000313" key="4">
    <source>
        <dbReference type="Proteomes" id="UP000317593"/>
    </source>
</evidence>
<protein>
    <submittedName>
        <fullName evidence="3">Uncharacterized protein</fullName>
    </submittedName>
</protein>
<dbReference type="EMBL" id="FXTH01000010">
    <property type="protein sequence ID" value="SMO71662.1"/>
    <property type="molecule type" value="Genomic_DNA"/>
</dbReference>
<feature type="signal peptide" evidence="2">
    <location>
        <begin position="1"/>
        <end position="27"/>
    </location>
</feature>
<keyword evidence="1" id="KW-1133">Transmembrane helix</keyword>
<keyword evidence="1" id="KW-0472">Membrane</keyword>
<feature type="transmembrane region" description="Helical" evidence="1">
    <location>
        <begin position="171"/>
        <end position="190"/>
    </location>
</feature>
<evidence type="ECO:0000256" key="1">
    <source>
        <dbReference type="SAM" id="Phobius"/>
    </source>
</evidence>
<evidence type="ECO:0000256" key="2">
    <source>
        <dbReference type="SAM" id="SignalP"/>
    </source>
</evidence>
<organism evidence="3 4">
    <name type="scientific">Fodinibius sediminis</name>
    <dbReference type="NCBI Taxonomy" id="1214077"/>
    <lineage>
        <taxon>Bacteria</taxon>
        <taxon>Pseudomonadati</taxon>
        <taxon>Balneolota</taxon>
        <taxon>Balneolia</taxon>
        <taxon>Balneolales</taxon>
        <taxon>Balneolaceae</taxon>
        <taxon>Fodinibius</taxon>
    </lineage>
</organism>
<sequence length="198" mass="22374">MASIYRPVLIIINAVLLICWLSKPSTAQTTAQNDTDSTTRNQRVQQILQEMEEETKTASTFPDSIIVPPTPAQQQLLDDSTLAVYRDAMYAYYEYRVSGFEHRKQVFAWQLFSSKLIFWCVLLLVFSGISFSGIQFYKSIRSEPASDADSTGQNLTEFEATASGIKVSSPVLGVIILALSLAFFYLYLVYVHPIREIF</sequence>
<name>A0A521DJ98_9BACT</name>
<reference evidence="3 4" key="1">
    <citation type="submission" date="2017-05" db="EMBL/GenBank/DDBJ databases">
        <authorList>
            <person name="Varghese N."/>
            <person name="Submissions S."/>
        </authorList>
    </citation>
    <scope>NUCLEOTIDE SEQUENCE [LARGE SCALE GENOMIC DNA]</scope>
    <source>
        <strain evidence="3 4">DSM 21194</strain>
    </source>
</reference>
<feature type="chain" id="PRO_5021918458" evidence="2">
    <location>
        <begin position="28"/>
        <end position="198"/>
    </location>
</feature>
<feature type="transmembrane region" description="Helical" evidence="1">
    <location>
        <begin position="116"/>
        <end position="137"/>
    </location>
</feature>
<gene>
    <name evidence="3" type="ORF">SAMN06265218_110118</name>
</gene>
<proteinExistence type="predicted"/>
<keyword evidence="1" id="KW-0812">Transmembrane</keyword>
<keyword evidence="4" id="KW-1185">Reference proteome</keyword>
<accession>A0A521DJ98</accession>
<dbReference type="AlphaFoldDB" id="A0A521DJ98"/>
<keyword evidence="2" id="KW-0732">Signal</keyword>
<dbReference type="Proteomes" id="UP000317593">
    <property type="component" value="Unassembled WGS sequence"/>
</dbReference>
<evidence type="ECO:0000313" key="3">
    <source>
        <dbReference type="EMBL" id="SMO71662.1"/>
    </source>
</evidence>